<evidence type="ECO:0000256" key="1">
    <source>
        <dbReference type="SAM" id="MobiDB-lite"/>
    </source>
</evidence>
<dbReference type="EMBL" id="WRXN01000021">
    <property type="protein sequence ID" value="MVT12272.1"/>
    <property type="molecule type" value="Genomic_DNA"/>
</dbReference>
<evidence type="ECO:0000313" key="3">
    <source>
        <dbReference type="Proteomes" id="UP000461730"/>
    </source>
</evidence>
<keyword evidence="3" id="KW-1185">Reference proteome</keyword>
<comment type="caution">
    <text evidence="2">The sequence shown here is derived from an EMBL/GenBank/DDBJ whole genome shotgun (WGS) entry which is preliminary data.</text>
</comment>
<dbReference type="AlphaFoldDB" id="A0A7K1UD23"/>
<proteinExistence type="predicted"/>
<dbReference type="Proteomes" id="UP000461730">
    <property type="component" value="Unassembled WGS sequence"/>
</dbReference>
<gene>
    <name evidence="2" type="ORF">GO493_28705</name>
</gene>
<sequence length="442" mass="49742">MSSSSSRLLLSFIFFLFLFTSCQKNEESSQVKHSTLNGYKGSDAHLIKLNHELHELNKTVHFSDSFPQNGLLDWDHIQVRISVADSSLEYIFAVRTGRATVTNVLITKLDASEKVRQVVTVNLKNTLRKATTFRERLQTAELFAFFNRESRGHSSVSDSPPYQNRVLPSNNRKKVNGNNSSSVVESCYIIFDGIIRLEYLNGFCSGPSQQDVANSAIAYLVSRLQYNLGIEFNEGFTVTHVPSQGIRVDGPRYIVENFGTYDMLNRSLTVLNDHNMRSGNAVGCSIESATMDNYQYHVNSCNATGGNPNDPVIDENGIEHVTVEEWAPDEDYSTEDLNNGASRVAIKYTYNAQITRDPDTFVIIGIVMDPIMAFPVVARFSDTYGRTVTRSITLFDKAAWYVLAPGNLHVNLFWSCLVHAKYVYSDGMLNTRQWAITKTRVR</sequence>
<reference evidence="2 3" key="1">
    <citation type="submission" date="2019-12" db="EMBL/GenBank/DDBJ databases">
        <title>Chitinophaga sp. strain ysch24 (GDMCC 1.1355), whole genome shotgun sequence.</title>
        <authorList>
            <person name="Zhang X."/>
        </authorList>
    </citation>
    <scope>NUCLEOTIDE SEQUENCE [LARGE SCALE GENOMIC DNA]</scope>
    <source>
        <strain evidence="3">ysch24</strain>
    </source>
</reference>
<organism evidence="2 3">
    <name type="scientific">Chitinophaga tropicalis</name>
    <dbReference type="NCBI Taxonomy" id="2683588"/>
    <lineage>
        <taxon>Bacteria</taxon>
        <taxon>Pseudomonadati</taxon>
        <taxon>Bacteroidota</taxon>
        <taxon>Chitinophagia</taxon>
        <taxon>Chitinophagales</taxon>
        <taxon>Chitinophagaceae</taxon>
        <taxon>Chitinophaga</taxon>
    </lineage>
</organism>
<feature type="region of interest" description="Disordered" evidence="1">
    <location>
        <begin position="151"/>
        <end position="179"/>
    </location>
</feature>
<evidence type="ECO:0000313" key="2">
    <source>
        <dbReference type="EMBL" id="MVT12272.1"/>
    </source>
</evidence>
<dbReference type="PROSITE" id="PS51257">
    <property type="entry name" value="PROKAR_LIPOPROTEIN"/>
    <property type="match status" value="1"/>
</dbReference>
<feature type="compositionally biased region" description="Polar residues" evidence="1">
    <location>
        <begin position="153"/>
        <end position="168"/>
    </location>
</feature>
<accession>A0A7K1UD23</accession>
<name>A0A7K1UD23_9BACT</name>
<protein>
    <submittedName>
        <fullName evidence="2">Uncharacterized protein</fullName>
    </submittedName>
</protein>